<dbReference type="OrthoDB" id="7630456at2"/>
<protein>
    <submittedName>
        <fullName evidence="1">Uncharacterized protein DUF3168</fullName>
    </submittedName>
</protein>
<evidence type="ECO:0000313" key="1">
    <source>
        <dbReference type="EMBL" id="PYF04939.1"/>
    </source>
</evidence>
<organism evidence="1 2">
    <name type="scientific">Rhodopseudomonas faecalis</name>
    <dbReference type="NCBI Taxonomy" id="99655"/>
    <lineage>
        <taxon>Bacteria</taxon>
        <taxon>Pseudomonadati</taxon>
        <taxon>Pseudomonadota</taxon>
        <taxon>Alphaproteobacteria</taxon>
        <taxon>Hyphomicrobiales</taxon>
        <taxon>Nitrobacteraceae</taxon>
        <taxon>Rhodopseudomonas</taxon>
    </lineage>
</organism>
<dbReference type="Proteomes" id="UP000248148">
    <property type="component" value="Unassembled WGS sequence"/>
</dbReference>
<accession>A0A318TZ77</accession>
<dbReference type="EMBL" id="QJTI01000002">
    <property type="protein sequence ID" value="PYF04939.1"/>
    <property type="molecule type" value="Genomic_DNA"/>
</dbReference>
<keyword evidence="2" id="KW-1185">Reference proteome</keyword>
<sequence>MLSSSSALRAAIHRALLRDSALLAVLGGPRVYDEPPRELTFPYVTLGEARLTDLSVDGGRIEEHQLTLHAWSRHGGHKEAHSIAAALLSALDDAPLTLSGHRLVNLRFAIADIRRDSSRAYHAVVRFRAVTEPAD</sequence>
<dbReference type="Gene3D" id="3.30.2000.30">
    <property type="match status" value="1"/>
</dbReference>
<dbReference type="Pfam" id="PF11367">
    <property type="entry name" value="Tail_completion_gp17"/>
    <property type="match status" value="1"/>
</dbReference>
<dbReference type="AlphaFoldDB" id="A0A318TZ77"/>
<dbReference type="InterPro" id="IPR021508">
    <property type="entry name" value="Gp17-like"/>
</dbReference>
<reference evidence="1 2" key="1">
    <citation type="submission" date="2018-06" db="EMBL/GenBank/DDBJ databases">
        <title>Genomic Encyclopedia of Archaeal and Bacterial Type Strains, Phase II (KMG-II): from individual species to whole genera.</title>
        <authorList>
            <person name="Goeker M."/>
        </authorList>
    </citation>
    <scope>NUCLEOTIDE SEQUENCE [LARGE SCALE GENOMIC DNA]</scope>
    <source>
        <strain evidence="1 2">JCM 11668</strain>
    </source>
</reference>
<dbReference type="RefSeq" id="WP_110779587.1">
    <property type="nucleotide sequence ID" value="NZ_QJTI01000002.1"/>
</dbReference>
<dbReference type="InterPro" id="IPR053745">
    <property type="entry name" value="Viral_Tail_Comp_sf"/>
</dbReference>
<gene>
    <name evidence="1" type="ORF">BJ122_102165</name>
</gene>
<comment type="caution">
    <text evidence="1">The sequence shown here is derived from an EMBL/GenBank/DDBJ whole genome shotgun (WGS) entry which is preliminary data.</text>
</comment>
<evidence type="ECO:0000313" key="2">
    <source>
        <dbReference type="Proteomes" id="UP000248148"/>
    </source>
</evidence>
<name>A0A318TZ77_9BRAD</name>
<proteinExistence type="predicted"/>